<feature type="compositionally biased region" description="Basic and acidic residues" evidence="1">
    <location>
        <begin position="29"/>
        <end position="40"/>
    </location>
</feature>
<keyword evidence="3" id="KW-1185">Reference proteome</keyword>
<dbReference type="GO" id="GO:0005730">
    <property type="term" value="C:nucleolus"/>
    <property type="evidence" value="ECO:0007669"/>
    <property type="project" value="TreeGrafter"/>
</dbReference>
<dbReference type="PANTHER" id="PTHR13282:SF6">
    <property type="entry name" value="PROTEIN FAM32A"/>
    <property type="match status" value="1"/>
</dbReference>
<dbReference type="AlphaFoldDB" id="A0AA48L6N6"/>
<reference evidence="2" key="1">
    <citation type="journal article" date="2023" name="BMC Genomics">
        <title>Chromosome-level genome assemblies of Cutaneotrichosporon spp. (Trichosporonales, Basidiomycota) reveal imbalanced evolution between nucleotide sequences and chromosome synteny.</title>
        <authorList>
            <person name="Kobayashi Y."/>
            <person name="Kayamori A."/>
            <person name="Aoki K."/>
            <person name="Shiwa Y."/>
            <person name="Matsutani M."/>
            <person name="Fujita N."/>
            <person name="Sugita T."/>
            <person name="Iwasaki W."/>
            <person name="Tanaka N."/>
            <person name="Takashima M."/>
        </authorList>
    </citation>
    <scope>NUCLEOTIDE SEQUENCE</scope>
    <source>
        <strain evidence="2">HIS019</strain>
    </source>
</reference>
<sequence>MSDYAVPRPGGSLKFKGDSDKKKKKKKSHAPDDRARKEADVTIAAESSKRGRDSDNERSGDRDERRRDRRGSASASASPAPPPSGSSGRRITEAERRFEEVQRKRRDERVKKTAHLSHKDRVAQLNARLDSMSEHYDMPRIGPG</sequence>
<dbReference type="InterPro" id="IPR013865">
    <property type="entry name" value="FAM32A"/>
</dbReference>
<accession>A0AA48L6N6</accession>
<protein>
    <recommendedName>
        <fullName evidence="4">DUF1754-domain-containing protein</fullName>
    </recommendedName>
</protein>
<proteinExistence type="predicted"/>
<evidence type="ECO:0000313" key="3">
    <source>
        <dbReference type="Proteomes" id="UP001233271"/>
    </source>
</evidence>
<dbReference type="PANTHER" id="PTHR13282">
    <property type="entry name" value="PROTEIN FAM32A"/>
    <property type="match status" value="1"/>
</dbReference>
<organism evidence="2 3">
    <name type="scientific">Cutaneotrichosporon cavernicola</name>
    <dbReference type="NCBI Taxonomy" id="279322"/>
    <lineage>
        <taxon>Eukaryota</taxon>
        <taxon>Fungi</taxon>
        <taxon>Dikarya</taxon>
        <taxon>Basidiomycota</taxon>
        <taxon>Agaricomycotina</taxon>
        <taxon>Tremellomycetes</taxon>
        <taxon>Trichosporonales</taxon>
        <taxon>Trichosporonaceae</taxon>
        <taxon>Cutaneotrichosporon</taxon>
    </lineage>
</organism>
<evidence type="ECO:0000256" key="1">
    <source>
        <dbReference type="SAM" id="MobiDB-lite"/>
    </source>
</evidence>
<feature type="compositionally biased region" description="Basic and acidic residues" evidence="1">
    <location>
        <begin position="90"/>
        <end position="119"/>
    </location>
</feature>
<dbReference type="RefSeq" id="XP_060458229.1">
    <property type="nucleotide sequence ID" value="XM_060601768.1"/>
</dbReference>
<dbReference type="Proteomes" id="UP001233271">
    <property type="component" value="Chromosome 5"/>
</dbReference>
<dbReference type="KEGG" id="ccac:CcaHIS019_0505920"/>
<dbReference type="GeneID" id="85496834"/>
<name>A0AA48L6N6_9TREE</name>
<dbReference type="Pfam" id="PF08555">
    <property type="entry name" value="FAM32A"/>
    <property type="match status" value="1"/>
</dbReference>
<feature type="region of interest" description="Disordered" evidence="1">
    <location>
        <begin position="1"/>
        <end position="119"/>
    </location>
</feature>
<feature type="compositionally biased region" description="Basic and acidic residues" evidence="1">
    <location>
        <begin position="47"/>
        <end position="66"/>
    </location>
</feature>
<gene>
    <name evidence="2" type="ORF">CcaverHIS019_0505920</name>
</gene>
<dbReference type="EMBL" id="AP028216">
    <property type="protein sequence ID" value="BEI92964.1"/>
    <property type="molecule type" value="Genomic_DNA"/>
</dbReference>
<evidence type="ECO:0000313" key="2">
    <source>
        <dbReference type="EMBL" id="BEI92964.1"/>
    </source>
</evidence>
<evidence type="ECO:0008006" key="4">
    <source>
        <dbReference type="Google" id="ProtNLM"/>
    </source>
</evidence>